<reference evidence="6 7" key="2">
    <citation type="journal article" date="2022" name="Mar. Drugs">
        <title>Bioassay-Guided Fractionation Leads to the Detection of Cholic Acid Generated by the Rare Thalassomonas sp.</title>
        <authorList>
            <person name="Pheiffer F."/>
            <person name="Schneider Y.K."/>
            <person name="Hansen E.H."/>
            <person name="Andersen J.H."/>
            <person name="Isaksson J."/>
            <person name="Busche T."/>
            <person name="R C."/>
            <person name="Kalinowski J."/>
            <person name="Zyl L.V."/>
            <person name="Trindade M."/>
        </authorList>
    </citation>
    <scope>NUCLEOTIDE SEQUENCE [LARGE SCALE GENOMIC DNA]</scope>
    <source>
        <strain evidence="6 7">A5K-106</strain>
    </source>
</reference>
<dbReference type="Pfam" id="PF00440">
    <property type="entry name" value="TetR_N"/>
    <property type="match status" value="1"/>
</dbReference>
<evidence type="ECO:0000256" key="2">
    <source>
        <dbReference type="ARBA" id="ARBA00023125"/>
    </source>
</evidence>
<feature type="domain" description="HTH tetR-type" evidence="5">
    <location>
        <begin position="1"/>
        <end position="61"/>
    </location>
</feature>
<evidence type="ECO:0000256" key="4">
    <source>
        <dbReference type="PROSITE-ProRule" id="PRU00335"/>
    </source>
</evidence>
<name>A0AAF0C6V9_9GAMM</name>
<proteinExistence type="predicted"/>
<sequence>MSRRDEILKVAESRVRTGGYNNVSHREIANEVGIKSASVHYHFKTKEDLGAELAHQYTDAFLHALGEPGDIINQGENPVARYIELFRSALIKDQKMCLCGLLGAESDCLPDKVRFEIKRFFELNIEWVKQSYVLLSPDEASHARTRAIKLISILEGALMMSKAMDDIELFDLATLELAD</sequence>
<evidence type="ECO:0000256" key="3">
    <source>
        <dbReference type="ARBA" id="ARBA00023163"/>
    </source>
</evidence>
<keyword evidence="2 4" id="KW-0238">DNA-binding</keyword>
<dbReference type="SUPFAM" id="SSF48498">
    <property type="entry name" value="Tetracyclin repressor-like, C-terminal domain"/>
    <property type="match status" value="1"/>
</dbReference>
<reference evidence="6 7" key="1">
    <citation type="journal article" date="2015" name="Genome Announc.">
        <title>Draft Genome Sequences of Marine Isolates of Thalassomonas viridans and Thalassomonas actiniarum.</title>
        <authorList>
            <person name="Olonade I."/>
            <person name="van Zyl L.J."/>
            <person name="Trindade M."/>
        </authorList>
    </citation>
    <scope>NUCLEOTIDE SEQUENCE [LARGE SCALE GENOMIC DNA]</scope>
    <source>
        <strain evidence="6 7">A5K-106</strain>
    </source>
</reference>
<accession>A0AAF0C6V9</accession>
<dbReference type="PANTHER" id="PTHR47506:SF6">
    <property type="entry name" value="HTH-TYPE TRANSCRIPTIONAL REPRESSOR NEMR"/>
    <property type="match status" value="1"/>
</dbReference>
<dbReference type="Gene3D" id="1.10.357.10">
    <property type="entry name" value="Tetracycline Repressor, domain 2"/>
    <property type="match status" value="1"/>
</dbReference>
<dbReference type="Proteomes" id="UP000032568">
    <property type="component" value="Chromosome pTact"/>
</dbReference>
<dbReference type="InterPro" id="IPR009057">
    <property type="entry name" value="Homeodomain-like_sf"/>
</dbReference>
<evidence type="ECO:0000256" key="1">
    <source>
        <dbReference type="ARBA" id="ARBA00023015"/>
    </source>
</evidence>
<keyword evidence="3" id="KW-0804">Transcription</keyword>
<keyword evidence="7" id="KW-1185">Reference proteome</keyword>
<dbReference type="RefSeq" id="WP_044833082.1">
    <property type="nucleotide sequence ID" value="NZ_CP059736.1"/>
</dbReference>
<dbReference type="PROSITE" id="PS50977">
    <property type="entry name" value="HTH_TETR_2"/>
    <property type="match status" value="1"/>
</dbReference>
<dbReference type="PRINTS" id="PR00455">
    <property type="entry name" value="HTHTETR"/>
</dbReference>
<gene>
    <name evidence="6" type="ORF">SG35_029380</name>
</gene>
<dbReference type="InterPro" id="IPR036271">
    <property type="entry name" value="Tet_transcr_reg_TetR-rel_C_sf"/>
</dbReference>
<feature type="DNA-binding region" description="H-T-H motif" evidence="4">
    <location>
        <begin position="24"/>
        <end position="43"/>
    </location>
</feature>
<keyword evidence="1" id="KW-0805">Transcription regulation</keyword>
<protein>
    <submittedName>
        <fullName evidence="6">TetR/AcrR family transcriptional regulator</fullName>
    </submittedName>
</protein>
<dbReference type="PANTHER" id="PTHR47506">
    <property type="entry name" value="TRANSCRIPTIONAL REGULATORY PROTEIN"/>
    <property type="match status" value="1"/>
</dbReference>
<dbReference type="InterPro" id="IPR001647">
    <property type="entry name" value="HTH_TetR"/>
</dbReference>
<dbReference type="AlphaFoldDB" id="A0AAF0C6V9"/>
<evidence type="ECO:0000313" key="7">
    <source>
        <dbReference type="Proteomes" id="UP000032568"/>
    </source>
</evidence>
<organism evidence="6 7">
    <name type="scientific">Thalassomonas actiniarum</name>
    <dbReference type="NCBI Taxonomy" id="485447"/>
    <lineage>
        <taxon>Bacteria</taxon>
        <taxon>Pseudomonadati</taxon>
        <taxon>Pseudomonadota</taxon>
        <taxon>Gammaproteobacteria</taxon>
        <taxon>Alteromonadales</taxon>
        <taxon>Colwelliaceae</taxon>
        <taxon>Thalassomonas</taxon>
    </lineage>
</organism>
<dbReference type="SUPFAM" id="SSF46689">
    <property type="entry name" value="Homeodomain-like"/>
    <property type="match status" value="1"/>
</dbReference>
<dbReference type="KEGG" id="tact:SG35_029380"/>
<evidence type="ECO:0000259" key="5">
    <source>
        <dbReference type="PROSITE" id="PS50977"/>
    </source>
</evidence>
<dbReference type="EMBL" id="CP059736">
    <property type="protein sequence ID" value="WDE02520.1"/>
    <property type="molecule type" value="Genomic_DNA"/>
</dbReference>
<evidence type="ECO:0000313" key="6">
    <source>
        <dbReference type="EMBL" id="WDE02520.1"/>
    </source>
</evidence>
<dbReference type="GO" id="GO:0003677">
    <property type="term" value="F:DNA binding"/>
    <property type="evidence" value="ECO:0007669"/>
    <property type="project" value="UniProtKB-UniRule"/>
</dbReference>